<dbReference type="Proteomes" id="UP001168821">
    <property type="component" value="Unassembled WGS sequence"/>
</dbReference>
<accession>A0AA38MF52</accession>
<organism evidence="1 2">
    <name type="scientific">Zophobas morio</name>
    <dbReference type="NCBI Taxonomy" id="2755281"/>
    <lineage>
        <taxon>Eukaryota</taxon>
        <taxon>Metazoa</taxon>
        <taxon>Ecdysozoa</taxon>
        <taxon>Arthropoda</taxon>
        <taxon>Hexapoda</taxon>
        <taxon>Insecta</taxon>
        <taxon>Pterygota</taxon>
        <taxon>Neoptera</taxon>
        <taxon>Endopterygota</taxon>
        <taxon>Coleoptera</taxon>
        <taxon>Polyphaga</taxon>
        <taxon>Cucujiformia</taxon>
        <taxon>Tenebrionidae</taxon>
        <taxon>Zophobas</taxon>
    </lineage>
</organism>
<keyword evidence="2" id="KW-1185">Reference proteome</keyword>
<proteinExistence type="predicted"/>
<reference evidence="1" key="1">
    <citation type="journal article" date="2023" name="G3 (Bethesda)">
        <title>Whole genome assemblies of Zophobas morio and Tenebrio molitor.</title>
        <authorList>
            <person name="Kaur S."/>
            <person name="Stinson S.A."/>
            <person name="diCenzo G.C."/>
        </authorList>
    </citation>
    <scope>NUCLEOTIDE SEQUENCE</scope>
    <source>
        <strain evidence="1">QUZm001</strain>
    </source>
</reference>
<protein>
    <submittedName>
        <fullName evidence="1">Uncharacterized protein</fullName>
    </submittedName>
</protein>
<dbReference type="EMBL" id="JALNTZ010000004">
    <property type="protein sequence ID" value="KAJ3654755.1"/>
    <property type="molecule type" value="Genomic_DNA"/>
</dbReference>
<comment type="caution">
    <text evidence="1">The sequence shown here is derived from an EMBL/GenBank/DDBJ whole genome shotgun (WGS) entry which is preliminary data.</text>
</comment>
<evidence type="ECO:0000313" key="2">
    <source>
        <dbReference type="Proteomes" id="UP001168821"/>
    </source>
</evidence>
<dbReference type="AlphaFoldDB" id="A0AA38MF52"/>
<gene>
    <name evidence="1" type="ORF">Zmor_013923</name>
</gene>
<name>A0AA38MF52_9CUCU</name>
<sequence>MDTSLSANTPLNQMLALKERLHLTFVNWLLKSCNTLEVTTKRSFRMPTRNGDAVPGAIQHRLTTRWRRATVGQRHEAALFRSDSPAEQIKGNKTTPLMCNELGFVPV</sequence>
<evidence type="ECO:0000313" key="1">
    <source>
        <dbReference type="EMBL" id="KAJ3654755.1"/>
    </source>
</evidence>